<evidence type="ECO:0000256" key="4">
    <source>
        <dbReference type="ARBA" id="ARBA00023172"/>
    </source>
</evidence>
<dbReference type="RefSeq" id="WP_167130095.1">
    <property type="nucleotide sequence ID" value="NZ_JAANCM010000009.1"/>
</dbReference>
<dbReference type="Proteomes" id="UP001155840">
    <property type="component" value="Unassembled WGS sequence"/>
</dbReference>
<keyword evidence="3" id="KW-0238">DNA-binding</keyword>
<comment type="caution">
    <text evidence="6">The sequence shown here is derived from an EMBL/GenBank/DDBJ whole genome shotgun (WGS) entry which is preliminary data.</text>
</comment>
<dbReference type="CDD" id="cd00796">
    <property type="entry name" value="INT_Rci_Hp1_C"/>
    <property type="match status" value="1"/>
</dbReference>
<dbReference type="GO" id="GO:0015074">
    <property type="term" value="P:DNA integration"/>
    <property type="evidence" value="ECO:0007669"/>
    <property type="project" value="UniProtKB-KW"/>
</dbReference>
<dbReference type="InterPro" id="IPR013762">
    <property type="entry name" value="Integrase-like_cat_sf"/>
</dbReference>
<keyword evidence="4" id="KW-0233">DNA recombination</keyword>
<dbReference type="EMBL" id="JAANCM010000009">
    <property type="protein sequence ID" value="NHT77528.1"/>
    <property type="molecule type" value="Genomic_DNA"/>
</dbReference>
<dbReference type="Pfam" id="PF00589">
    <property type="entry name" value="Phage_integrase"/>
    <property type="match status" value="1"/>
</dbReference>
<dbReference type="InterPro" id="IPR025166">
    <property type="entry name" value="Integrase_DNA_bind_dom"/>
</dbReference>
<evidence type="ECO:0000256" key="1">
    <source>
        <dbReference type="ARBA" id="ARBA00008857"/>
    </source>
</evidence>
<protein>
    <submittedName>
        <fullName evidence="6">Tyrosine-type recombinase/integrase</fullName>
    </submittedName>
</protein>
<reference evidence="6" key="1">
    <citation type="submission" date="2020-03" db="EMBL/GenBank/DDBJ databases">
        <title>Ferranicluibacter endophyticum gen. nov., sp. nov., a new genus isolated from Rubus ulmifolius Schott. stem.</title>
        <authorList>
            <person name="Roca-Couso R."/>
            <person name="Flores-Felix J.D."/>
            <person name="Igual J.M."/>
            <person name="Rivas R."/>
        </authorList>
    </citation>
    <scope>NUCLEOTIDE SEQUENCE</scope>
    <source>
        <strain evidence="6">CRRU44</strain>
    </source>
</reference>
<dbReference type="InterPro" id="IPR011010">
    <property type="entry name" value="DNA_brk_join_enz"/>
</dbReference>
<evidence type="ECO:0000259" key="5">
    <source>
        <dbReference type="PROSITE" id="PS51898"/>
    </source>
</evidence>
<proteinExistence type="inferred from homology"/>
<comment type="similarity">
    <text evidence="1">Belongs to the 'phage' integrase family.</text>
</comment>
<dbReference type="SUPFAM" id="SSF56349">
    <property type="entry name" value="DNA breaking-rejoining enzymes"/>
    <property type="match status" value="1"/>
</dbReference>
<dbReference type="Gene3D" id="1.10.443.10">
    <property type="entry name" value="Intergrase catalytic core"/>
    <property type="match status" value="1"/>
</dbReference>
<dbReference type="InterPro" id="IPR050808">
    <property type="entry name" value="Phage_Integrase"/>
</dbReference>
<dbReference type="InterPro" id="IPR010998">
    <property type="entry name" value="Integrase_recombinase_N"/>
</dbReference>
<name>A0AA43ZIE3_9HYPH</name>
<dbReference type="InterPro" id="IPR002104">
    <property type="entry name" value="Integrase_catalytic"/>
</dbReference>
<evidence type="ECO:0000313" key="7">
    <source>
        <dbReference type="Proteomes" id="UP001155840"/>
    </source>
</evidence>
<dbReference type="Gene3D" id="3.30.160.390">
    <property type="entry name" value="Integrase, DNA-binding domain"/>
    <property type="match status" value="1"/>
</dbReference>
<keyword evidence="7" id="KW-1185">Reference proteome</keyword>
<dbReference type="GO" id="GO:0006310">
    <property type="term" value="P:DNA recombination"/>
    <property type="evidence" value="ECO:0007669"/>
    <property type="project" value="UniProtKB-KW"/>
</dbReference>
<dbReference type="PANTHER" id="PTHR30629">
    <property type="entry name" value="PROPHAGE INTEGRASE"/>
    <property type="match status" value="1"/>
</dbReference>
<keyword evidence="2" id="KW-0229">DNA integration</keyword>
<dbReference type="PROSITE" id="PS51898">
    <property type="entry name" value="TYR_RECOMBINASE"/>
    <property type="match status" value="1"/>
</dbReference>
<feature type="domain" description="Tyr recombinase" evidence="5">
    <location>
        <begin position="221"/>
        <end position="398"/>
    </location>
</feature>
<dbReference type="PANTHER" id="PTHR30629:SF2">
    <property type="entry name" value="PROPHAGE INTEGRASE INTS-RELATED"/>
    <property type="match status" value="1"/>
</dbReference>
<organism evidence="6 7">
    <name type="scientific">Ferranicluibacter rubi</name>
    <dbReference type="NCBI Taxonomy" id="2715133"/>
    <lineage>
        <taxon>Bacteria</taxon>
        <taxon>Pseudomonadati</taxon>
        <taxon>Pseudomonadota</taxon>
        <taxon>Alphaproteobacteria</taxon>
        <taxon>Hyphomicrobiales</taxon>
        <taxon>Rhizobiaceae</taxon>
        <taxon>Ferranicluibacter</taxon>
    </lineage>
</organism>
<evidence type="ECO:0000313" key="6">
    <source>
        <dbReference type="EMBL" id="NHT77528.1"/>
    </source>
</evidence>
<dbReference type="GO" id="GO:0003677">
    <property type="term" value="F:DNA binding"/>
    <property type="evidence" value="ECO:0007669"/>
    <property type="project" value="UniProtKB-KW"/>
</dbReference>
<gene>
    <name evidence="6" type="ORF">G8E10_17580</name>
</gene>
<dbReference type="Gene3D" id="1.10.150.130">
    <property type="match status" value="1"/>
</dbReference>
<sequence>MTNILYTFIKIPSKKWSRDSLGRIWWVQRMGTQRLTAEVVKSLPSDGKDRLYFDDLVQGFGVRVTSTGSRLFIAQRRIGGKPIRVSIGRFPEMSVLKAREEARAILNTMGQGVDPRKVQVAPVISELSFADATDKWLNEHVRLKLKDLTVRDYEKIADELKTRFIDRTLASISKDDARKLHADKSATARRANYYLAVLSAICNYSDNLFVTKGVKRFRENRHERIMTTDEMERAFGALHQVEADKTVSVFACAAIRFAILTGARPAEIKAIEWKHLDHERKRVVLEDSKANRQRIIYTNEAAWTVLNSVPHFGKFVFAGEKKNTAYSRLTNAWTKVRKVAKLPDVRLYDCRHSFASQAAMAGHNLPMIGALLGHTVAATTQRYVHLVGDPASQASEDVGKRMAAAMAGASAAKGATPMKSRKRSG</sequence>
<dbReference type="Pfam" id="PF13356">
    <property type="entry name" value="Arm-DNA-bind_3"/>
    <property type="match status" value="1"/>
</dbReference>
<evidence type="ECO:0000256" key="3">
    <source>
        <dbReference type="ARBA" id="ARBA00023125"/>
    </source>
</evidence>
<dbReference type="AlphaFoldDB" id="A0AA43ZIE3"/>
<dbReference type="InterPro" id="IPR038488">
    <property type="entry name" value="Integrase_DNA-bd_sf"/>
</dbReference>
<accession>A0AA43ZIE3</accession>
<evidence type="ECO:0000256" key="2">
    <source>
        <dbReference type="ARBA" id="ARBA00022908"/>
    </source>
</evidence>